<feature type="transmembrane region" description="Helical" evidence="1">
    <location>
        <begin position="309"/>
        <end position="331"/>
    </location>
</feature>
<feature type="transmembrane region" description="Helical" evidence="1">
    <location>
        <begin position="222"/>
        <end position="240"/>
    </location>
</feature>
<evidence type="ECO:0000313" key="3">
    <source>
        <dbReference type="EMBL" id="MUH36010.1"/>
    </source>
</evidence>
<feature type="transmembrane region" description="Helical" evidence="1">
    <location>
        <begin position="116"/>
        <end position="135"/>
    </location>
</feature>
<feature type="transmembrane region" description="Helical" evidence="1">
    <location>
        <begin position="188"/>
        <end position="210"/>
    </location>
</feature>
<evidence type="ECO:0000256" key="1">
    <source>
        <dbReference type="SAM" id="Phobius"/>
    </source>
</evidence>
<feature type="domain" description="Heparan-alpha-glucosaminide N-acetyltransferase catalytic" evidence="2">
    <location>
        <begin position="8"/>
        <end position="219"/>
    </location>
</feature>
<dbReference type="Proteomes" id="UP000540519">
    <property type="component" value="Unassembled WGS sequence"/>
</dbReference>
<name>A0A7X2ZTA3_9FLAO</name>
<accession>A0A7X2ZTA3</accession>
<feature type="transmembrane region" description="Helical" evidence="1">
    <location>
        <begin position="271"/>
        <end position="289"/>
    </location>
</feature>
<feature type="transmembrane region" description="Helical" evidence="1">
    <location>
        <begin position="52"/>
        <end position="77"/>
    </location>
</feature>
<protein>
    <submittedName>
        <fullName evidence="3">DUF1624 domain-containing protein</fullName>
    </submittedName>
</protein>
<dbReference type="PANTHER" id="PTHR40407:SF1">
    <property type="entry name" value="HEPARAN-ALPHA-GLUCOSAMINIDE N-ACETYLTRANSFERASE CATALYTIC DOMAIN-CONTAINING PROTEIN"/>
    <property type="match status" value="1"/>
</dbReference>
<dbReference type="Pfam" id="PF07786">
    <property type="entry name" value="HGSNAT_cat"/>
    <property type="match status" value="1"/>
</dbReference>
<comment type="caution">
    <text evidence="3">The sequence shown here is derived from an EMBL/GenBank/DDBJ whole genome shotgun (WGS) entry which is preliminary data.</text>
</comment>
<dbReference type="InterPro" id="IPR012429">
    <property type="entry name" value="HGSNAT_cat"/>
</dbReference>
<dbReference type="OrthoDB" id="508112at2"/>
<gene>
    <name evidence="3" type="ORF">D9O36_09170</name>
</gene>
<feature type="transmembrane region" description="Helical" evidence="1">
    <location>
        <begin position="89"/>
        <end position="110"/>
    </location>
</feature>
<dbReference type="RefSeq" id="WP_155599665.1">
    <property type="nucleotide sequence ID" value="NZ_RCNR01000013.1"/>
</dbReference>
<dbReference type="EMBL" id="RCNR01000013">
    <property type="protein sequence ID" value="MUH36010.1"/>
    <property type="molecule type" value="Genomic_DNA"/>
</dbReference>
<reference evidence="3 4" key="1">
    <citation type="journal article" date="2019" name="Mar. Drugs">
        <title>Comparative Genomics and CAZyme Genome Repertoires of Marine Zobellia amurskyensis KMM 3526(T) and Zobellia laminariae KMM 3676(T).</title>
        <authorList>
            <person name="Chernysheva N."/>
            <person name="Bystritskaya E."/>
            <person name="Stenkova A."/>
            <person name="Golovkin I."/>
            <person name="Nedashkovskaya O."/>
            <person name="Isaeva M."/>
        </authorList>
    </citation>
    <scope>NUCLEOTIDE SEQUENCE [LARGE SCALE GENOMIC DNA]</scope>
    <source>
        <strain evidence="3 4">KMM 3526</strain>
    </source>
</reference>
<feature type="transmembrane region" description="Helical" evidence="1">
    <location>
        <begin position="351"/>
        <end position="376"/>
    </location>
</feature>
<proteinExistence type="predicted"/>
<dbReference type="AlphaFoldDB" id="A0A7X2ZTA3"/>
<keyword evidence="1" id="KW-0472">Membrane</keyword>
<dbReference type="PANTHER" id="PTHR40407">
    <property type="entry name" value="MEMBRANE PROTEIN-LIKE PROTEIN"/>
    <property type="match status" value="1"/>
</dbReference>
<keyword evidence="4" id="KW-1185">Reference proteome</keyword>
<sequence length="392" mass="45496">MIKTANNRIKSIDMLRGLVMVIMALDHVRDYFHYDAFLFNPTDLAQTNGALFFTRFITHYCAPVFVFLAGTSAFFVGQRKGLKYLSKWLLKRGFWLIFLELTVIKFAWLFKFDLSYSLLQVIWILGVAMIFLAGFVHLPKRVVLIVSVLVIAGHNLFDSFAPTGNLSAGIWSFLHEFKLLTYGDMKIFVAYSILPWAFVMPLGYYFGELYKQRFDSKTRTKILLQIGSGLITAFLILRVMNCYGDPYLWTSHDSWSYTAMSFFKVTKYPPSLLYLLITLGPSIMLLAFAEKWKGWIFNKLVIIGRVPMFFYIVHIYVIHLLALFAAVLTGFKASDMYVDLWVTMQPGLQGYGFNLGIVYGIWVLLIVALYPLCAWFDNYKSNHREKWWLRYL</sequence>
<evidence type="ECO:0000313" key="4">
    <source>
        <dbReference type="Proteomes" id="UP000540519"/>
    </source>
</evidence>
<evidence type="ECO:0000259" key="2">
    <source>
        <dbReference type="Pfam" id="PF07786"/>
    </source>
</evidence>
<keyword evidence="1" id="KW-0812">Transmembrane</keyword>
<organism evidence="3 4">
    <name type="scientific">Zobellia amurskyensis</name>
    <dbReference type="NCBI Taxonomy" id="248905"/>
    <lineage>
        <taxon>Bacteria</taxon>
        <taxon>Pseudomonadati</taxon>
        <taxon>Bacteroidota</taxon>
        <taxon>Flavobacteriia</taxon>
        <taxon>Flavobacteriales</taxon>
        <taxon>Flavobacteriaceae</taxon>
        <taxon>Zobellia</taxon>
    </lineage>
</organism>
<keyword evidence="1" id="KW-1133">Transmembrane helix</keyword>